<proteinExistence type="predicted"/>
<accession>A0ABR9V1T6</accession>
<dbReference type="PANTHER" id="PTHR42896">
    <property type="entry name" value="XYLULOSE-1,5-BISPHOSPHATE (XUBP) PHOSPHATASE"/>
    <property type="match status" value="1"/>
</dbReference>
<dbReference type="Gene3D" id="3.40.50.1000">
    <property type="entry name" value="HAD superfamily/HAD-like"/>
    <property type="match status" value="1"/>
</dbReference>
<reference evidence="1 2" key="1">
    <citation type="submission" date="2020-10" db="EMBL/GenBank/DDBJ databases">
        <authorList>
            <person name="Castelo-Branco R."/>
            <person name="Eusebio N."/>
            <person name="Adriana R."/>
            <person name="Vieira A."/>
            <person name="Brugerolle De Fraissinette N."/>
            <person name="Rezende De Castro R."/>
            <person name="Schneider M.P."/>
            <person name="Vasconcelos V."/>
            <person name="Leao P.N."/>
        </authorList>
    </citation>
    <scope>NUCLEOTIDE SEQUENCE [LARGE SCALE GENOMIC DNA]</scope>
    <source>
        <strain evidence="1 2">LEGE 03274</strain>
    </source>
</reference>
<dbReference type="SFLD" id="SFLDS00003">
    <property type="entry name" value="Haloacid_Dehalogenase"/>
    <property type="match status" value="1"/>
</dbReference>
<dbReference type="EMBL" id="JADEWC010000001">
    <property type="protein sequence ID" value="MBE9221076.1"/>
    <property type="molecule type" value="Genomic_DNA"/>
</dbReference>
<dbReference type="SFLD" id="SFLDG01135">
    <property type="entry name" value="C1.5.6:_HAD__Beta-PGM__Phospha"/>
    <property type="match status" value="1"/>
</dbReference>
<keyword evidence="1" id="KW-0378">Hydrolase</keyword>
<dbReference type="InterPro" id="IPR044999">
    <property type="entry name" value="CbbY-like"/>
</dbReference>
<organism evidence="1 2">
    <name type="scientific">Cyanobacterium stanieri LEGE 03274</name>
    <dbReference type="NCBI Taxonomy" id="1828756"/>
    <lineage>
        <taxon>Bacteria</taxon>
        <taxon>Bacillati</taxon>
        <taxon>Cyanobacteriota</taxon>
        <taxon>Cyanophyceae</taxon>
        <taxon>Oscillatoriophycideae</taxon>
        <taxon>Chroococcales</taxon>
        <taxon>Geminocystaceae</taxon>
        <taxon>Cyanobacterium</taxon>
    </lineage>
</organism>
<keyword evidence="2" id="KW-1185">Reference proteome</keyword>
<dbReference type="InterPro" id="IPR041492">
    <property type="entry name" value="HAD_2"/>
</dbReference>
<dbReference type="Gene3D" id="1.10.150.240">
    <property type="entry name" value="Putative phosphatase, domain 2"/>
    <property type="match status" value="1"/>
</dbReference>
<dbReference type="PANTHER" id="PTHR42896:SF2">
    <property type="entry name" value="CBBY-LIKE PROTEIN"/>
    <property type="match status" value="1"/>
</dbReference>
<evidence type="ECO:0000313" key="2">
    <source>
        <dbReference type="Proteomes" id="UP000654604"/>
    </source>
</evidence>
<dbReference type="Pfam" id="PF13419">
    <property type="entry name" value="HAD_2"/>
    <property type="match status" value="1"/>
</dbReference>
<sequence length="262" mass="29685">MKLKALIFDVDGTIAETEKNGHRVAFNLAFDELNLPWQWDIDFYGKLLKIGGGKERFTYYLNNYQTDFQLPTSLDEFVLNVHKIKNQYYGQLVQDKTIKLRTGVARLMKEAHKNNVHLAIASTSAVKNVKSLLDGTCSPEMISWIEVIAAGDMVENKKPAPDIYQLALKKLNLSPHECVTIEDTNQGLVAATRANIKAIITVNDYTKDENFDSAMVVLNHLGDKKNYCNVIQYQDEISSLIPQLDKKYLTIELIENILSSNK</sequence>
<comment type="caution">
    <text evidence="1">The sequence shown here is derived from an EMBL/GenBank/DDBJ whole genome shotgun (WGS) entry which is preliminary data.</text>
</comment>
<dbReference type="NCBIfam" id="TIGR01509">
    <property type="entry name" value="HAD-SF-IA-v3"/>
    <property type="match status" value="1"/>
</dbReference>
<evidence type="ECO:0000313" key="1">
    <source>
        <dbReference type="EMBL" id="MBE9221076.1"/>
    </source>
</evidence>
<dbReference type="SUPFAM" id="SSF56784">
    <property type="entry name" value="HAD-like"/>
    <property type="match status" value="1"/>
</dbReference>
<dbReference type="SFLD" id="SFLDF00035">
    <property type="entry name" value="phosphoglycolate_phosphatase"/>
    <property type="match status" value="1"/>
</dbReference>
<dbReference type="InterPro" id="IPR023214">
    <property type="entry name" value="HAD_sf"/>
</dbReference>
<dbReference type="GO" id="GO:0016787">
    <property type="term" value="F:hydrolase activity"/>
    <property type="evidence" value="ECO:0007669"/>
    <property type="project" value="UniProtKB-KW"/>
</dbReference>
<dbReference type="InterPro" id="IPR036412">
    <property type="entry name" value="HAD-like_sf"/>
</dbReference>
<dbReference type="RefSeq" id="WP_193799281.1">
    <property type="nucleotide sequence ID" value="NZ_JADEWC010000001.1"/>
</dbReference>
<name>A0ABR9V1T6_9CHRO</name>
<gene>
    <name evidence="1" type="ORF">IQ215_00040</name>
</gene>
<dbReference type="Proteomes" id="UP000654604">
    <property type="component" value="Unassembled WGS sequence"/>
</dbReference>
<dbReference type="PRINTS" id="PR00413">
    <property type="entry name" value="HADHALOGNASE"/>
</dbReference>
<dbReference type="InterPro" id="IPR023198">
    <property type="entry name" value="PGP-like_dom2"/>
</dbReference>
<protein>
    <submittedName>
        <fullName evidence="1">HAD-IA family hydrolase</fullName>
    </submittedName>
</protein>
<dbReference type="SFLD" id="SFLDG01129">
    <property type="entry name" value="C1.5:_HAD__Beta-PGM__Phosphata"/>
    <property type="match status" value="1"/>
</dbReference>
<dbReference type="InterPro" id="IPR006439">
    <property type="entry name" value="HAD-SF_hydro_IA"/>
</dbReference>